<feature type="region of interest" description="Disordered" evidence="1">
    <location>
        <begin position="1099"/>
        <end position="1123"/>
    </location>
</feature>
<dbReference type="PANTHER" id="PTHR15922:SF2">
    <property type="entry name" value="NBAS SUBUNIT OF NRZ TETHERING COMPLEX"/>
    <property type="match status" value="1"/>
</dbReference>
<dbReference type="GO" id="GO:0070939">
    <property type="term" value="C:Dsl1/NZR complex"/>
    <property type="evidence" value="ECO:0007669"/>
    <property type="project" value="TreeGrafter"/>
</dbReference>
<gene>
    <name evidence="2" type="ORF">P43SY_007161</name>
</gene>
<comment type="caution">
    <text evidence="2">The sequence shown here is derived from an EMBL/GenBank/DDBJ whole genome shotgun (WGS) entry which is preliminary data.</text>
</comment>
<feature type="compositionally biased region" description="Basic and acidic residues" evidence="1">
    <location>
        <begin position="1099"/>
        <end position="1114"/>
    </location>
</feature>
<sequence>MEPPVFLTSERVARGALPPPAPAPADAPHRRDDDDVCAALAVFPPSASASASARALVRRRVAVLTWSPSRGGGVRLGVYSTPREQPSIRGLGGLLSAREIECMPSTPPPLDAAAWSLVWSPDGRFLLVAGVAPRDVSGHAQAERQWEPAMWLYTHSEWLQDQDERDTDADEDDATPPLLVRVNPREYLTRDAAWNAAATAHRKRVPGIRLAFFPAAQQSSRCLVITTDGFVLQMEMQVADLLLHARAAAPPDASLASLFRFKTLQRLSSWHAGVDTAAFDSAHATLVLGGGIKDPSEELRRQRASSLTVWRVTPDEPFLELLDYTMVLAAPSNAAPIADDDHDAPSPRNAVEPEPASKGSMLGRLARNPLSLLTGGAMDAGDDDANVLRGRLRHAAISTDGVFVSLVDQDGLYMVRQIDVCADVVPWRALPSETDRLARALWLSSSMLAFETLDRRVLYAVLGVADEEPSALVDEEDDVEEVVAPVVQVTVLEPDIDLPVSAGASDVRAVLAHPVHDDDTETETALEAEAFGVFQMTYDAKTREWSVWQLLTVSPGDFMRRLIALELSDRALELDAAYRDRPDWERLNLDAIHQSRWSSFREETTVEVSALGDAAIIDTERDTAAFEAALQHLNAVEHDPEWVLSQCLETVASSSLLAMKEILAAGFRALMSGTRDARFDADAARGRLLRYMYRVDSLKELIRAELDAERDGDGASDEQCFDGHEFVHFRDCALIDVARQLAKDGRLAALSALFRRHAWNLLPAREQILQCLPVTVAPREYAHLLPAIGADAASEWQFHTLQVAPDTGDVGVVELELQHENRSHDLSLEELAAFEACAQQDPQQRRDAYALWFTHRMVELDSLFGQLQHAHELGTLAAVSLGIAQQPTAPSSVQSTPFEDFLLHSERLFRCVHVLQLSSCCLLTLEDWSLLSLHDQVLAVVDGFTDVDAAVHRLRVVFLDLRRHLFDLDEAISWLCQVLLSRAPSALSALSLCARLVHESNPLNEPTSRWIQDDARLLRTAIDAILMARLDGDAPAEHALVVEALWAIFQSLPARKDDDPPEIAQLQVEVDGVEDLLLVMDTLARYDVRVLPRDVRQRLQEEERRAESSDREPVDEPTAPSSFGEELVDRMCRHRLAISEPDAVTTGQHVTWMAIWEDAMKLKTHALGERLHQDAILATILRHLLSHDRHRSDAQELVTNWVSSNAAALAAVMKMLVATIRQHVDEAFATPGHAEDRRARESSIQGLVEMARAVLRLPVVGSTAESQALRAAYEAQLARESSFLRIRELLELLTFGMVKVSADSLRQLKDSKDRVEVVLQVYSSNPSHYKLSAKARDWLVAHGQRHDDDDVLDGVMALARLLHVEKQRLKIVVKAAHAALYCLDYDTSFRLVSTLLDELPHQAPTAAVDPQETRQLVSQLLSLVLDIATAASFQSWSKKIQLCRAVLCQPFVAAELFSHPAADLLLDNLQKLEAIQALATELGLQERDLQSRREVKSMSDQDVVLKEMEIVVELLREEAKDRPFILRVLQKGFLVLSLSHSDRRPLTSPPSSPRHRSSSRAELVRDSDALWDRLVKQMSVVAFQQAQAELQRGSDAESERGFASQGFAYLLLMVQRQPEGLKALWETELRPLLVPSVEDSAVGQSAAVDELLVAQFHHFFLFAAASIAADESIGDIQELVARVNELKSSSAASRAAARAIARAQADSEDVGSIEDDAAERTPATRLPPPQQALVDTLVDLAAECERCVAAHKKSQEMEEMSAFFNVELDVERFATDATYRLEMLRAMASKPEHFRVATQFAAKYGVDEYECVLAYLRHALLLPTTRLAAMTADQRQEQLERALRSEANGDVLEQALQRPAAFGAFLLGANEGIYDALPGTDHIGILLVLRMVLECSKRMAQAGATTHAESKEIAFPLAKPLSDRVTLLFMCLKRLKEVAAPASTTGAPLYPNFKQVCGAMTSRELLHAPPNAALSREIAVDAITPFLNGKTVKMLTKILQRVHQVGTSAMVLIFLDHMLSQIWAEQRHSALSMRADLASYAYESCVPFLSVLASDHVMLFHRCFVSLREDAPSINSDEFYGRELESIGRFAEFLSVEKRMDIVSDSLSLLQTRLKATSDEDEGRRRRGDVDALSVELVTAAFWFVVDAIQTNALFTADASAWLDDWKALARDWLLASLAAKTEQEDRGVSVFATLCEHTTSFELATLAVELALSLTAPPEAVRRTVEDLYRRGVSDAVARVTDSKLEILEAVVATWATDLSGSTGKRNDSNAAMAELCAHLEALDKANGENSSRADEVYERVLARLAAVASPSIARIVEARRAAHQDSSSAQRVVVAQWRSIVASYEDQKDFIVGAVLHEALLSHLGAASTSSSDAQLQFGLRVKAVCQWLVRCGAAPVSSAASAVLSIPSMEVLGRFESDVLEALLEPAASSQRAEKAGTELTTAAACLLQCYDCVVDHETEEPARSTWRQERDQATLSRLSADFGIARTTDNEKYLESRGQENDRRGRLWSRLLLGGAWEPTQLDDWYCRVAFSKLGDAQVIAEFVASRGDMNPLSAILLLLRCPFADVRERHERQIVLGSQVLLADAQLASSTKRRLLELLALRVDMRILLQTEGFEAHLLALYLSPTPASRKERRLSLLAWTSTPEYFVCRLLSLREFAQAGRVVCALWQAHPLLWDLENARLLLGSFLRSLQRSSDTRAAKKSSDVHLAIATVRRLIAEGFQKEFF</sequence>
<dbReference type="GO" id="GO:0000149">
    <property type="term" value="F:SNARE binding"/>
    <property type="evidence" value="ECO:0007669"/>
    <property type="project" value="TreeGrafter"/>
</dbReference>
<organism evidence="2 3">
    <name type="scientific">Pythium insidiosum</name>
    <name type="common">Pythiosis disease agent</name>
    <dbReference type="NCBI Taxonomy" id="114742"/>
    <lineage>
        <taxon>Eukaryota</taxon>
        <taxon>Sar</taxon>
        <taxon>Stramenopiles</taxon>
        <taxon>Oomycota</taxon>
        <taxon>Peronosporomycetes</taxon>
        <taxon>Pythiales</taxon>
        <taxon>Pythiaceae</taxon>
        <taxon>Pythium</taxon>
    </lineage>
</organism>
<dbReference type="EMBL" id="JAKCXM010000285">
    <property type="protein sequence ID" value="KAJ0396671.1"/>
    <property type="molecule type" value="Genomic_DNA"/>
</dbReference>
<proteinExistence type="predicted"/>
<dbReference type="PANTHER" id="PTHR15922">
    <property type="entry name" value="NEUROBLASTOMA-AMPLIFIED SEQUENCE"/>
    <property type="match status" value="1"/>
</dbReference>
<feature type="region of interest" description="Disordered" evidence="1">
    <location>
        <begin position="335"/>
        <end position="362"/>
    </location>
</feature>
<evidence type="ECO:0000313" key="2">
    <source>
        <dbReference type="EMBL" id="KAJ0396671.1"/>
    </source>
</evidence>
<protein>
    <submittedName>
        <fullName evidence="2">Uncharacterized protein</fullName>
    </submittedName>
</protein>
<dbReference type="GO" id="GO:0006890">
    <property type="term" value="P:retrograde vesicle-mediated transport, Golgi to endoplasmic reticulum"/>
    <property type="evidence" value="ECO:0007669"/>
    <property type="project" value="TreeGrafter"/>
</dbReference>
<evidence type="ECO:0000313" key="3">
    <source>
        <dbReference type="Proteomes" id="UP001209570"/>
    </source>
</evidence>
<dbReference type="Proteomes" id="UP001209570">
    <property type="component" value="Unassembled WGS sequence"/>
</dbReference>
<feature type="region of interest" description="Disordered" evidence="1">
    <location>
        <begin position="1541"/>
        <end position="1561"/>
    </location>
</feature>
<name>A0AAD5LFH8_PYTIN</name>
<feature type="region of interest" description="Disordered" evidence="1">
    <location>
        <begin position="1"/>
        <end position="31"/>
    </location>
</feature>
<keyword evidence="3" id="KW-1185">Reference proteome</keyword>
<accession>A0AAD5LFH8</accession>
<reference evidence="2" key="1">
    <citation type="submission" date="2021-12" db="EMBL/GenBank/DDBJ databases">
        <title>Prjna785345.</title>
        <authorList>
            <person name="Rujirawat T."/>
            <person name="Krajaejun T."/>
        </authorList>
    </citation>
    <scope>NUCLEOTIDE SEQUENCE</scope>
    <source>
        <strain evidence="2">Pi057C3</strain>
    </source>
</reference>
<evidence type="ECO:0000256" key="1">
    <source>
        <dbReference type="SAM" id="MobiDB-lite"/>
    </source>
</evidence>